<name>A0A2P2CXI7_9LEPT</name>
<protein>
    <submittedName>
        <fullName evidence="6">Adenylate cyclase-like protein</fullName>
    </submittedName>
</protein>
<accession>A0A2P2CXI7</accession>
<evidence type="ECO:0000259" key="2">
    <source>
        <dbReference type="PROSITE" id="PS50110"/>
    </source>
</evidence>
<dbReference type="PANTHER" id="PTHR43081:SF1">
    <property type="entry name" value="ADENYLATE CYCLASE, TERMINAL-DIFFERENTIATION SPECIFIC"/>
    <property type="match status" value="1"/>
</dbReference>
<dbReference type="InterPro" id="IPR000700">
    <property type="entry name" value="PAS-assoc_C"/>
</dbReference>
<evidence type="ECO:0000313" key="7">
    <source>
        <dbReference type="Proteomes" id="UP000245076"/>
    </source>
</evidence>
<dbReference type="InterPro" id="IPR035965">
    <property type="entry name" value="PAS-like_dom_sf"/>
</dbReference>
<dbReference type="CDD" id="cd17534">
    <property type="entry name" value="REC_DC-like"/>
    <property type="match status" value="1"/>
</dbReference>
<dbReference type="Gene3D" id="3.30.70.1230">
    <property type="entry name" value="Nucleotide cyclase"/>
    <property type="match status" value="1"/>
</dbReference>
<feature type="domain" description="PAS" evidence="3">
    <location>
        <begin position="140"/>
        <end position="212"/>
    </location>
</feature>
<dbReference type="SUPFAM" id="SSF55785">
    <property type="entry name" value="PYP-like sensor domain (PAS domain)"/>
    <property type="match status" value="1"/>
</dbReference>
<dbReference type="Gene3D" id="3.30.450.20">
    <property type="entry name" value="PAS domain"/>
    <property type="match status" value="1"/>
</dbReference>
<dbReference type="EMBL" id="BFAY01000001">
    <property type="protein sequence ID" value="GBF37025.1"/>
    <property type="molecule type" value="Genomic_DNA"/>
</dbReference>
<dbReference type="InterPro" id="IPR011006">
    <property type="entry name" value="CheY-like_superfamily"/>
</dbReference>
<dbReference type="PROSITE" id="PS50113">
    <property type="entry name" value="PAC"/>
    <property type="match status" value="1"/>
</dbReference>
<dbReference type="CDD" id="cd07302">
    <property type="entry name" value="CHD"/>
    <property type="match status" value="1"/>
</dbReference>
<dbReference type="GO" id="GO:0000160">
    <property type="term" value="P:phosphorelay signal transduction system"/>
    <property type="evidence" value="ECO:0007669"/>
    <property type="project" value="InterPro"/>
</dbReference>
<dbReference type="Pfam" id="PF00211">
    <property type="entry name" value="Guanylate_cyc"/>
    <property type="match status" value="1"/>
</dbReference>
<dbReference type="SMART" id="SM00091">
    <property type="entry name" value="PAS"/>
    <property type="match status" value="1"/>
</dbReference>
<dbReference type="Pfam" id="PF08448">
    <property type="entry name" value="PAS_4"/>
    <property type="match status" value="1"/>
</dbReference>
<evidence type="ECO:0000256" key="1">
    <source>
        <dbReference type="PROSITE-ProRule" id="PRU00169"/>
    </source>
</evidence>
<dbReference type="PROSITE" id="PS50125">
    <property type="entry name" value="GUANYLATE_CYCLASE_2"/>
    <property type="match status" value="1"/>
</dbReference>
<evidence type="ECO:0000259" key="3">
    <source>
        <dbReference type="PROSITE" id="PS50112"/>
    </source>
</evidence>
<dbReference type="PROSITE" id="PS50112">
    <property type="entry name" value="PAS"/>
    <property type="match status" value="1"/>
</dbReference>
<dbReference type="RefSeq" id="WP_108926817.1">
    <property type="nucleotide sequence ID" value="NZ_BFAY01000001.1"/>
</dbReference>
<evidence type="ECO:0000259" key="5">
    <source>
        <dbReference type="PROSITE" id="PS50125"/>
    </source>
</evidence>
<dbReference type="SUPFAM" id="SSF52172">
    <property type="entry name" value="CheY-like"/>
    <property type="match status" value="1"/>
</dbReference>
<dbReference type="NCBIfam" id="TIGR00229">
    <property type="entry name" value="sensory_box"/>
    <property type="match status" value="1"/>
</dbReference>
<sequence length="491" mass="54366">MAANGAVSYTSRILIVEDERIVARDIQIILQKFGYTSVGIAANGEKAIQMARATRPDLVLMDIVLGTGFIDGVEAVVKLKELLDVPVIYITSHSDEASLRRARVTEPYAYILKPIDVRELQITIEMCLYKHKMEKRFRENAAWLNTTLSSIGDGVIATDSIYRVKFLNSVAEKLLGVEEENARGRIVDEVMNLSDAKGSVTKNIVQEAAKNRIPSVFEDVMLSGLNGKNTPVICTVAPIHNNSGNSQGCVFTLRDISELYAKSMELSKRVEDVEHAKRLLERYFPENLVDYLVDHRRQAELEGKNVRATMLFCDIRNSTGIAELLGPNEFAEFLSELFTGLMDLAYANGGSVNKLLGDGLLITFGCPFPEEDDTLNCVRLALQIREYLRAFNSNRNPKLTSSVAMGIGISTGHVFAGNIGSSRHMEYTVLGDAVNTASRLEALTKTTGHDILLDSFTTSCVKGEINIERIGEFQIRGKKEPQEVFFPIGML</sequence>
<keyword evidence="7" id="KW-1185">Reference proteome</keyword>
<dbReference type="InterPro" id="IPR001789">
    <property type="entry name" value="Sig_transdc_resp-reg_receiver"/>
</dbReference>
<comment type="caution">
    <text evidence="6">The sequence shown here is derived from an EMBL/GenBank/DDBJ whole genome shotgun (WGS) entry which is preliminary data.</text>
</comment>
<dbReference type="CDD" id="cd00130">
    <property type="entry name" value="PAS"/>
    <property type="match status" value="1"/>
</dbReference>
<dbReference type="PANTHER" id="PTHR43081">
    <property type="entry name" value="ADENYLATE CYCLASE, TERMINAL-DIFFERENTIATION SPECIFIC-RELATED"/>
    <property type="match status" value="1"/>
</dbReference>
<dbReference type="InterPro" id="IPR013656">
    <property type="entry name" value="PAS_4"/>
</dbReference>
<dbReference type="Proteomes" id="UP000245076">
    <property type="component" value="Unassembled WGS sequence"/>
</dbReference>
<reference evidence="6 7" key="1">
    <citation type="submission" date="2018-02" db="EMBL/GenBank/DDBJ databases">
        <title>Novel Leptospira species isolated from soil and water in Japan.</title>
        <authorList>
            <person name="Nakao R."/>
            <person name="Masuzawa T."/>
        </authorList>
    </citation>
    <scope>NUCLEOTIDE SEQUENCE [LARGE SCALE GENOMIC DNA]</scope>
    <source>
        <strain evidence="6 7">E8</strain>
    </source>
</reference>
<dbReference type="InterPro" id="IPR000014">
    <property type="entry name" value="PAS"/>
</dbReference>
<gene>
    <name evidence="6" type="ORF">LPTSP1_00030</name>
</gene>
<dbReference type="Gene3D" id="3.40.50.2300">
    <property type="match status" value="1"/>
</dbReference>
<proteinExistence type="predicted"/>
<evidence type="ECO:0000313" key="6">
    <source>
        <dbReference type="EMBL" id="GBF37025.1"/>
    </source>
</evidence>
<dbReference type="PROSITE" id="PS50110">
    <property type="entry name" value="RESPONSE_REGULATORY"/>
    <property type="match status" value="1"/>
</dbReference>
<dbReference type="SMART" id="SM00044">
    <property type="entry name" value="CYCc"/>
    <property type="match status" value="1"/>
</dbReference>
<dbReference type="SUPFAM" id="SSF55073">
    <property type="entry name" value="Nucleotide cyclase"/>
    <property type="match status" value="1"/>
</dbReference>
<dbReference type="InterPro" id="IPR001054">
    <property type="entry name" value="A/G_cyclase"/>
</dbReference>
<evidence type="ECO:0000259" key="4">
    <source>
        <dbReference type="PROSITE" id="PS50113"/>
    </source>
</evidence>
<dbReference type="GO" id="GO:0009190">
    <property type="term" value="P:cyclic nucleotide biosynthetic process"/>
    <property type="evidence" value="ECO:0007669"/>
    <property type="project" value="InterPro"/>
</dbReference>
<dbReference type="Pfam" id="PF00072">
    <property type="entry name" value="Response_reg"/>
    <property type="match status" value="1"/>
</dbReference>
<dbReference type="InterPro" id="IPR050697">
    <property type="entry name" value="Adenylyl/Guanylyl_Cyclase_3/4"/>
</dbReference>
<dbReference type="InterPro" id="IPR029787">
    <property type="entry name" value="Nucleotide_cyclase"/>
</dbReference>
<dbReference type="GO" id="GO:0004016">
    <property type="term" value="F:adenylate cyclase activity"/>
    <property type="evidence" value="ECO:0007669"/>
    <property type="project" value="UniProtKB-ARBA"/>
</dbReference>
<feature type="domain" description="Guanylate cyclase" evidence="5">
    <location>
        <begin position="309"/>
        <end position="441"/>
    </location>
</feature>
<dbReference type="SMART" id="SM00448">
    <property type="entry name" value="REC"/>
    <property type="match status" value="1"/>
</dbReference>
<organism evidence="6 7">
    <name type="scientific">Leptospira johnsonii</name>
    <dbReference type="NCBI Taxonomy" id="1917820"/>
    <lineage>
        <taxon>Bacteria</taxon>
        <taxon>Pseudomonadati</taxon>
        <taxon>Spirochaetota</taxon>
        <taxon>Spirochaetia</taxon>
        <taxon>Leptospirales</taxon>
        <taxon>Leptospiraceae</taxon>
        <taxon>Leptospira</taxon>
    </lineage>
</organism>
<feature type="modified residue" description="4-aspartylphosphate" evidence="1">
    <location>
        <position position="62"/>
    </location>
</feature>
<feature type="domain" description="Response regulatory" evidence="2">
    <location>
        <begin position="12"/>
        <end position="128"/>
    </location>
</feature>
<dbReference type="AlphaFoldDB" id="A0A2P2CXI7"/>
<keyword evidence="1" id="KW-0597">Phosphoprotein</keyword>
<dbReference type="OrthoDB" id="5343928at2"/>
<feature type="domain" description="PAC" evidence="4">
    <location>
        <begin position="215"/>
        <end position="268"/>
    </location>
</feature>